<evidence type="ECO:0000256" key="1">
    <source>
        <dbReference type="SAM" id="SignalP"/>
    </source>
</evidence>
<organism evidence="2 3">
    <name type="scientific">Fistulifera solaris</name>
    <name type="common">Oleaginous diatom</name>
    <dbReference type="NCBI Taxonomy" id="1519565"/>
    <lineage>
        <taxon>Eukaryota</taxon>
        <taxon>Sar</taxon>
        <taxon>Stramenopiles</taxon>
        <taxon>Ochrophyta</taxon>
        <taxon>Bacillariophyta</taxon>
        <taxon>Bacillariophyceae</taxon>
        <taxon>Bacillariophycidae</taxon>
        <taxon>Naviculales</taxon>
        <taxon>Naviculaceae</taxon>
        <taxon>Fistulifera</taxon>
    </lineage>
</organism>
<dbReference type="SUPFAM" id="SSF55856">
    <property type="entry name" value="Cytochrome b5-like heme/steroid binding domain"/>
    <property type="match status" value="1"/>
</dbReference>
<sequence>MTYYNNKRRCTCSLFLFFVFLFTNSWCRSEDPIVCPASSSIQFFNKTTSDSKDRFLLSKTTQYQTWCALWLISEGRKVPLVRSYDGNDWELYGTVEQQSSRLRISIECFDNNTCLVSLPRGLSQKYGNYQYALMTHAVEGTDHDREAARFLEQATFGVTRSDIWDFTHPVTWLQQQLHEPATSHRAHFRKHWNHRLLHSTTQVIPTHPCQELTRYRKYAWTDADRHAILEISSVKEDQRLIRIHGQKRTLIPNVTNFTVVHPDTEEHVPIPDGLYQLCRHITNGIGSDFRIVFERRCLHVYVNGEARGVPPVYFDAQTLPDLPVVSLDGGVAVEYDNLYFSWHTPQELMLVQNITHTDSCIELSKVDLYSLRTVVGMYKGEYYIHDGRFLLQENTVEHPLEDGGSHLVQLTRNATDLQYRALCVAALPNFLNEANCRVSMSSTDCASERPTSKRIRLDGSIFGKAYRASGKERLLFSMTGLRLEDSETAPCSPGAHSRWVLADSMECDKTNSKESKTKAYLRQLIESSTDSHAFLRDIVVPVMAFHCEQDASDLLYIRTENGACWEQTHRSNYQVYDFTEYVGRHPGGDAVIRQFAVDRNFTLSFPETHKMSLWYESIERGVIELGRLGDTVAVHESIELQDAFEDLFGDDGADNVGSSLICGSPNEVSNDKQGALFRGAFDAVTPGNRTTSTLDLEQQRSSIWLDIALTAQDQLRQKVAWILSQILVVSPSAIEIWFETEVFVHYYDIFVRHAFGNYRNVLKEVSFSPVMAEMLSYHNGHSTAFSWRRLRRVEYANENFSREIMQLFCLGLEQLHPDGSLALDAAGNSIKTYNNEDVSELARLWTGLSRQEKRGNIEDNDAKNQIDPMRIKARMKDAFPKMGLNQTYIGDHVPLCADLPEKHFLRKGATYRFLGNNPEPRLLEDPPKWHRDHAINRLVLSRSSQLLSKLCNSTDGESCDYSTIVFLDEDLPCDGQECSIELPRLVEVEPGMYYEYTRPPCVHQAFYNDGTLMKTKNARYFCGDPRLPIGGTACCRSEDGKADLSFEEFSGEMVSRDTAKNRCATEQHFLCQDPNWVCNGCNQRLDYWTSASCSTMVKFDASGRVAIVHRSDDIADNLFDSPVREDSKTFFRVEWSGPIENVLEFYDDWCDNMGCERDSTDNLCLCPVTVMDYRAFSIAPTRNQILEELKIGAFSPYGRHDLSKHDLGNGVTMFSKTEKLDESTIFEIVDNNGRISFRKNIRSEVIVGREAIVVSFRNPPHFMSIAYPEVRDGVYEMDEGIDHYFYHPNTASFLARRFIQRFGISNPSPRYILEVGNAFRKGVYKTLDESGRLIAFGAGSYGDLMATIAAILLDRESRSVVLDYDPAHGSILEPFLKFVRLLRSLEFETDSNDPYIRLGVNMQDSIGQQCHKLPSVFSFFLPEHIPFGPAGEASLVCPECLVLTGPKSIALSNGLQSLVKNGFDSVFGGFGYGRSKDEDLRQVGNTTLARGRLTYAPFSHSRSEDVVDELVLLLTAGRLSREKRARLIEIYDMLLTRKSADSALLNLQQIIVATPEFHTNAVTQRIHSKLPAAKSKVTRGLGDYKAVVYLFLDGGFDSYNMLVPHTCSGTNSAGVSVDKQYIDERGDLALTDEERTLIIDAEQQPCSKFVLHPELSLLKELYDESDLVFFANAGMIENVNMTRMNFEERTTMQLFAHNGMIKETQSMDPKKVIPGTGLLGRLAAILERSGLSSSSISIDDSVVAVEPNIGENPAPMIVSRNGVTTFGHKPASEPFDVRPYAAEFNAISDSYQISLFGQTWSQQFLKSIEEAEDLKSHLDEAKLGKHWPSFLPDYGQKFSMIAKLLSTHAQRLKRREFFVTTWAGWDHHMDMKRQIQPMFRDLNKGLSLLVTELKHQGIWDDVAVIISSDFGRTVTSNNGKGSDHGWGGQYLMMGGDIQGGKILGQFPNDLTADSPLNVGRGRLIPTLSWDSIWNGIAEWMGVSSDSDLDYFLPNRHSASGGGFHRLLKQEDMFHSKTKGRSGFLPEVVDTSAKQEMMHAFEADGVLHLENNGIYKANGF</sequence>
<evidence type="ECO:0000313" key="3">
    <source>
        <dbReference type="Proteomes" id="UP000198406"/>
    </source>
</evidence>
<dbReference type="InterPro" id="IPR017850">
    <property type="entry name" value="Alkaline_phosphatase_core_sf"/>
</dbReference>
<dbReference type="Pfam" id="PF07394">
    <property type="entry name" value="DUF1501"/>
    <property type="match status" value="1"/>
</dbReference>
<dbReference type="InterPro" id="IPR014917">
    <property type="entry name" value="DUF1800"/>
</dbReference>
<dbReference type="EMBL" id="BDSP01000142">
    <property type="protein sequence ID" value="GAX20085.1"/>
    <property type="molecule type" value="Genomic_DNA"/>
</dbReference>
<dbReference type="PANTHER" id="PTHR43737">
    <property type="entry name" value="BLL7424 PROTEIN"/>
    <property type="match status" value="1"/>
</dbReference>
<dbReference type="InterPro" id="IPR036400">
    <property type="entry name" value="Cyt_B5-like_heme/steroid_sf"/>
</dbReference>
<dbReference type="Gene3D" id="3.10.120.10">
    <property type="entry name" value="Cytochrome b5-like heme/steroid binding domain"/>
    <property type="match status" value="1"/>
</dbReference>
<dbReference type="Pfam" id="PF08811">
    <property type="entry name" value="DUF1800"/>
    <property type="match status" value="2"/>
</dbReference>
<accession>A0A1Z5K1C2</accession>
<name>A0A1Z5K1C2_FISSO</name>
<feature type="chain" id="PRO_5012034902" description="Cytochrome b5 heme-binding domain-containing protein" evidence="1">
    <location>
        <begin position="30"/>
        <end position="2059"/>
    </location>
</feature>
<dbReference type="OrthoDB" id="411021at2759"/>
<dbReference type="InterPro" id="IPR010869">
    <property type="entry name" value="DUF1501"/>
</dbReference>
<dbReference type="InParanoid" id="A0A1Z5K1C2"/>
<keyword evidence="3" id="KW-1185">Reference proteome</keyword>
<gene>
    <name evidence="2" type="ORF">FisN_18Lh021</name>
</gene>
<dbReference type="PANTHER" id="PTHR43737:SF1">
    <property type="entry name" value="DUF1501 DOMAIN-CONTAINING PROTEIN"/>
    <property type="match status" value="1"/>
</dbReference>
<keyword evidence="1" id="KW-0732">Signal</keyword>
<dbReference type="SUPFAM" id="SSF53649">
    <property type="entry name" value="Alkaline phosphatase-like"/>
    <property type="match status" value="1"/>
</dbReference>
<dbReference type="Proteomes" id="UP000198406">
    <property type="component" value="Unassembled WGS sequence"/>
</dbReference>
<dbReference type="PROSITE" id="PS00191">
    <property type="entry name" value="CYTOCHROME_B5_1"/>
    <property type="match status" value="1"/>
</dbReference>
<feature type="signal peptide" evidence="1">
    <location>
        <begin position="1"/>
        <end position="29"/>
    </location>
</feature>
<proteinExistence type="predicted"/>
<evidence type="ECO:0008006" key="4">
    <source>
        <dbReference type="Google" id="ProtNLM"/>
    </source>
</evidence>
<reference evidence="2 3" key="1">
    <citation type="journal article" date="2015" name="Plant Cell">
        <title>Oil accumulation by the oleaginous diatom Fistulifera solaris as revealed by the genome and transcriptome.</title>
        <authorList>
            <person name="Tanaka T."/>
            <person name="Maeda Y."/>
            <person name="Veluchamy A."/>
            <person name="Tanaka M."/>
            <person name="Abida H."/>
            <person name="Marechal E."/>
            <person name="Bowler C."/>
            <person name="Muto M."/>
            <person name="Sunaga Y."/>
            <person name="Tanaka M."/>
            <person name="Yoshino T."/>
            <person name="Taniguchi T."/>
            <person name="Fukuda Y."/>
            <person name="Nemoto M."/>
            <person name="Matsumoto M."/>
            <person name="Wong P.S."/>
            <person name="Aburatani S."/>
            <person name="Fujibuchi W."/>
        </authorList>
    </citation>
    <scope>NUCLEOTIDE SEQUENCE [LARGE SCALE GENOMIC DNA]</scope>
    <source>
        <strain evidence="2 3">JPCC DA0580</strain>
    </source>
</reference>
<dbReference type="InterPro" id="IPR018506">
    <property type="entry name" value="Cyt_B5_heme-BS"/>
</dbReference>
<comment type="caution">
    <text evidence="2">The sequence shown here is derived from an EMBL/GenBank/DDBJ whole genome shotgun (WGS) entry which is preliminary data.</text>
</comment>
<protein>
    <recommendedName>
        <fullName evidence="4">Cytochrome b5 heme-binding domain-containing protein</fullName>
    </recommendedName>
</protein>
<evidence type="ECO:0000313" key="2">
    <source>
        <dbReference type="EMBL" id="GAX20085.1"/>
    </source>
</evidence>
<dbReference type="GO" id="GO:0020037">
    <property type="term" value="F:heme binding"/>
    <property type="evidence" value="ECO:0007669"/>
    <property type="project" value="InterPro"/>
</dbReference>